<feature type="transmembrane region" description="Helical" evidence="1">
    <location>
        <begin position="309"/>
        <end position="327"/>
    </location>
</feature>
<feature type="transmembrane region" description="Helical" evidence="1">
    <location>
        <begin position="414"/>
        <end position="433"/>
    </location>
</feature>
<feature type="transmembrane region" description="Helical" evidence="1">
    <location>
        <begin position="115"/>
        <end position="134"/>
    </location>
</feature>
<reference evidence="5" key="1">
    <citation type="submission" date="2022-08" db="EMBL/GenBank/DDBJ databases">
        <title>A Global Phylogenomic Analysis of the Shiitake Genus Lentinula.</title>
        <authorList>
            <consortium name="DOE Joint Genome Institute"/>
            <person name="Sierra-Patev S."/>
            <person name="Min B."/>
            <person name="Naranjo-Ortiz M."/>
            <person name="Looney B."/>
            <person name="Konkel Z."/>
            <person name="Slot J.C."/>
            <person name="Sakamoto Y."/>
            <person name="Steenwyk J.L."/>
            <person name="Rokas A."/>
            <person name="Carro J."/>
            <person name="Camarero S."/>
            <person name="Ferreira P."/>
            <person name="Molpeceres G."/>
            <person name="Ruiz-Duenas F.J."/>
            <person name="Serrano A."/>
            <person name="Henrissat B."/>
            <person name="Drula E."/>
            <person name="Hughes K.W."/>
            <person name="Mata J.L."/>
            <person name="Ishikawa N.K."/>
            <person name="Vargas-Isla R."/>
            <person name="Ushijima S."/>
            <person name="Smith C.A."/>
            <person name="Ahrendt S."/>
            <person name="Andreopoulos W."/>
            <person name="He G."/>
            <person name="Labutti K."/>
            <person name="Lipzen A."/>
            <person name="Ng V."/>
            <person name="Riley R."/>
            <person name="Sandor L."/>
            <person name="Barry K."/>
            <person name="Martinez A.T."/>
            <person name="Xiao Y."/>
            <person name="Gibbons J.G."/>
            <person name="Terashima K."/>
            <person name="Grigoriev I.V."/>
            <person name="Hibbett D.S."/>
        </authorList>
    </citation>
    <scope>NUCLEOTIDE SEQUENCE</scope>
    <source>
        <strain evidence="5">JLM2183</strain>
    </source>
</reference>
<comment type="caution">
    <text evidence="5">The sequence shown here is derived from an EMBL/GenBank/DDBJ whole genome shotgun (WGS) entry which is preliminary data.</text>
</comment>
<evidence type="ECO:0000256" key="2">
    <source>
        <dbReference type="SAM" id="SignalP"/>
    </source>
</evidence>
<accession>A0A9W9DIL7</accession>
<sequence length="611" mass="68279">MRLSWYALSALPLFVVSSTTGDAVTSAQISLSKRDGDHRMSHAAPLLELNETELTLYHQPIPESYYTIDFDDRQHASERHPELMFLHATAMALAWFVMLPVGIAMRSVNHAWHKMVTLAFYGLIMLGIAFSTAYRKLTPNMYEGQVHGKQGYIWILFALTLTTVDFLNIFRRIFLFFWHGRSFQLKSFWSSAILGKEDNVSFEGPEYVGLVNDEREEMEIAMDVVSPTSPFPHKHVHYDDDTVADGPTAQWANEVRRHRRDYSHSATSETTLFGRSHSDDDLCGNRPPTQKVSLSTRIGTGIFATLERVLVFGGLSQVLTGIVVYTGGCRENYLNGCLAHLIKGAIFWCYGLVSFARYLGAFAELGWAWNRAPAAGYPSAEFVESLVIFIYGSTNTWMERWGAHPGDPFTTKQIQHIGIAVMFWFAGLLGMAIESKTVRQWLAASTISALNPSKRDQEAVAEPPTYIASFNPFPALVIGVTGAAMAAHAQTYLFQVQIHQLWGNLLLAWSVLRCLTYFFLWLGVPRSMLPSRPPTEALGSFFLACGGLAFMFSTEELTIAAMRRGRDDVMMFLNVAVAITCFALCWTIAVVGFKGYLKSRIAPPVAYHSSA</sequence>
<keyword evidence="6" id="KW-1185">Reference proteome</keyword>
<dbReference type="Proteomes" id="UP001150266">
    <property type="component" value="Unassembled WGS sequence"/>
</dbReference>
<feature type="domain" description="Protein YTP1-like C-terminal" evidence="4">
    <location>
        <begin position="315"/>
        <end position="594"/>
    </location>
</feature>
<dbReference type="InterPro" id="IPR018825">
    <property type="entry name" value="DUF2427"/>
</dbReference>
<feature type="transmembrane region" description="Helical" evidence="1">
    <location>
        <begin position="473"/>
        <end position="494"/>
    </location>
</feature>
<name>A0A9W9DIL7_9AGAR</name>
<dbReference type="EMBL" id="JAOTPV010000021">
    <property type="protein sequence ID" value="KAJ4472342.1"/>
    <property type="molecule type" value="Genomic_DNA"/>
</dbReference>
<dbReference type="OrthoDB" id="4005299at2759"/>
<dbReference type="AlphaFoldDB" id="A0A9W9DIL7"/>
<evidence type="ECO:0000256" key="1">
    <source>
        <dbReference type="SAM" id="Phobius"/>
    </source>
</evidence>
<feature type="transmembrane region" description="Helical" evidence="1">
    <location>
        <begin position="572"/>
        <end position="593"/>
    </location>
</feature>
<feature type="domain" description="DUF2427" evidence="3">
    <location>
        <begin position="75"/>
        <end position="161"/>
    </location>
</feature>
<keyword evidence="1" id="KW-0812">Transmembrane</keyword>
<dbReference type="InterPro" id="IPR018827">
    <property type="entry name" value="YTP1_C"/>
</dbReference>
<feature type="chain" id="PRO_5040732528" description="Integral membrane protein" evidence="2">
    <location>
        <begin position="22"/>
        <end position="611"/>
    </location>
</feature>
<feature type="transmembrane region" description="Helical" evidence="1">
    <location>
        <begin position="333"/>
        <end position="353"/>
    </location>
</feature>
<feature type="transmembrane region" description="Helical" evidence="1">
    <location>
        <begin position="536"/>
        <end position="552"/>
    </location>
</feature>
<dbReference type="PANTHER" id="PTHR31685">
    <property type="entry name" value="INTEGRAL MEMBRANE PROTEIN (AFU_ORTHOLOGUE AFUA_6G12730)-RELATED"/>
    <property type="match status" value="1"/>
</dbReference>
<dbReference type="Pfam" id="PF10348">
    <property type="entry name" value="DUF2427"/>
    <property type="match status" value="1"/>
</dbReference>
<evidence type="ECO:0008006" key="7">
    <source>
        <dbReference type="Google" id="ProtNLM"/>
    </source>
</evidence>
<evidence type="ECO:0000259" key="3">
    <source>
        <dbReference type="Pfam" id="PF10348"/>
    </source>
</evidence>
<evidence type="ECO:0000313" key="6">
    <source>
        <dbReference type="Proteomes" id="UP001150266"/>
    </source>
</evidence>
<keyword evidence="1" id="KW-0472">Membrane</keyword>
<protein>
    <recommendedName>
        <fullName evidence="7">Integral membrane protein</fullName>
    </recommendedName>
</protein>
<evidence type="ECO:0000313" key="5">
    <source>
        <dbReference type="EMBL" id="KAJ4472342.1"/>
    </source>
</evidence>
<feature type="signal peptide" evidence="2">
    <location>
        <begin position="1"/>
        <end position="21"/>
    </location>
</feature>
<evidence type="ECO:0000259" key="4">
    <source>
        <dbReference type="Pfam" id="PF10355"/>
    </source>
</evidence>
<keyword evidence="1" id="KW-1133">Transmembrane helix</keyword>
<feature type="transmembrane region" description="Helical" evidence="1">
    <location>
        <begin position="83"/>
        <end position="103"/>
    </location>
</feature>
<proteinExistence type="predicted"/>
<dbReference type="PANTHER" id="PTHR31685:SF3">
    <property type="entry name" value="INTEGRAL MEMBRANE PROTEIN (AFU_ORTHOLOGUE AFUA_6G12730)"/>
    <property type="match status" value="1"/>
</dbReference>
<feature type="transmembrane region" description="Helical" evidence="1">
    <location>
        <begin position="506"/>
        <end position="524"/>
    </location>
</feature>
<dbReference type="Pfam" id="PF10355">
    <property type="entry name" value="Ytp1"/>
    <property type="match status" value="1"/>
</dbReference>
<gene>
    <name evidence="5" type="ORF">J3R30DRAFT_3524611</name>
</gene>
<organism evidence="5 6">
    <name type="scientific">Lentinula aciculospora</name>
    <dbReference type="NCBI Taxonomy" id="153920"/>
    <lineage>
        <taxon>Eukaryota</taxon>
        <taxon>Fungi</taxon>
        <taxon>Dikarya</taxon>
        <taxon>Basidiomycota</taxon>
        <taxon>Agaricomycotina</taxon>
        <taxon>Agaricomycetes</taxon>
        <taxon>Agaricomycetidae</taxon>
        <taxon>Agaricales</taxon>
        <taxon>Marasmiineae</taxon>
        <taxon>Omphalotaceae</taxon>
        <taxon>Lentinula</taxon>
    </lineage>
</organism>
<feature type="transmembrane region" description="Helical" evidence="1">
    <location>
        <begin position="154"/>
        <end position="178"/>
    </location>
</feature>
<keyword evidence="2" id="KW-0732">Signal</keyword>